<dbReference type="InterPro" id="IPR001137">
    <property type="entry name" value="Glyco_hydro_11"/>
</dbReference>
<evidence type="ECO:0000313" key="13">
    <source>
        <dbReference type="Proteomes" id="UP000263900"/>
    </source>
</evidence>
<sequence>MRSIKLLPGITRKVSSGATILVFVAGTFISTGCNKKDAPTPPPQGERLSGFVQNDVSTNDQGTNNGFFWSLYREGGSASITHGSGGNFAISYNNVNDVVGGKGWNPGSARTIGYNVGALSGSYNFVGIYGWTTSPLIEYYVAEKGSMTGGIYVNSVNSDGHSYSFYKSQRVNAPSIIGTATFWQYKDTWGGAPTAQNRSVNMANHINNWRNSGGQGFGNYNYQILALEAWGNKSGYINATAW</sequence>
<evidence type="ECO:0000256" key="4">
    <source>
        <dbReference type="ARBA" id="ARBA00022651"/>
    </source>
</evidence>
<dbReference type="EC" id="3.2.1.8" evidence="3 9"/>
<dbReference type="PANTHER" id="PTHR46828:SF2">
    <property type="entry name" value="ENDO-1,4-BETA-XYLANASE A-RELATED"/>
    <property type="match status" value="1"/>
</dbReference>
<feature type="active site" description="Proton donor" evidence="9">
    <location>
        <position position="228"/>
    </location>
</feature>
<comment type="catalytic activity">
    <reaction evidence="1 9 10">
        <text>Endohydrolysis of (1-&gt;4)-beta-D-xylosidic linkages in xylans.</text>
        <dbReference type="EC" id="3.2.1.8"/>
    </reaction>
</comment>
<evidence type="ECO:0000256" key="2">
    <source>
        <dbReference type="ARBA" id="ARBA00004851"/>
    </source>
</evidence>
<evidence type="ECO:0000256" key="1">
    <source>
        <dbReference type="ARBA" id="ARBA00000681"/>
    </source>
</evidence>
<feature type="active site" description="Nucleophile" evidence="9">
    <location>
        <position position="138"/>
    </location>
</feature>
<gene>
    <name evidence="12" type="ORF">D3H65_03510</name>
</gene>
<evidence type="ECO:0000256" key="8">
    <source>
        <dbReference type="ARBA" id="ARBA00023326"/>
    </source>
</evidence>
<dbReference type="PROSITE" id="PS51257">
    <property type="entry name" value="PROKAR_LIPOPROTEIN"/>
    <property type="match status" value="1"/>
</dbReference>
<dbReference type="InterPro" id="IPR013320">
    <property type="entry name" value="ConA-like_dom_sf"/>
</dbReference>
<evidence type="ECO:0000256" key="7">
    <source>
        <dbReference type="ARBA" id="ARBA00023295"/>
    </source>
</evidence>
<keyword evidence="4 9" id="KW-0858">Xylan degradation</keyword>
<dbReference type="OrthoDB" id="9806342at2"/>
<keyword evidence="7 9" id="KW-0326">Glycosidase</keyword>
<accession>A0A3B7MFI9</accession>
<dbReference type="Pfam" id="PF00457">
    <property type="entry name" value="Glyco_hydro_11"/>
    <property type="match status" value="1"/>
</dbReference>
<evidence type="ECO:0000256" key="3">
    <source>
        <dbReference type="ARBA" id="ARBA00012590"/>
    </source>
</evidence>
<evidence type="ECO:0000256" key="6">
    <source>
        <dbReference type="ARBA" id="ARBA00023277"/>
    </source>
</evidence>
<evidence type="ECO:0000256" key="10">
    <source>
        <dbReference type="RuleBase" id="RU362015"/>
    </source>
</evidence>
<evidence type="ECO:0000256" key="5">
    <source>
        <dbReference type="ARBA" id="ARBA00022801"/>
    </source>
</evidence>
<dbReference type="InterPro" id="IPR013319">
    <property type="entry name" value="GH11/12"/>
</dbReference>
<dbReference type="PRINTS" id="PR00911">
    <property type="entry name" value="GLHYDRLASE11"/>
</dbReference>
<protein>
    <recommendedName>
        <fullName evidence="3 9">Endo-1,4-beta-xylanase</fullName>
        <ecNumber evidence="3 9">3.2.1.8</ecNumber>
    </recommendedName>
</protein>
<proteinExistence type="inferred from homology"/>
<feature type="domain" description="GH11" evidence="11">
    <location>
        <begin position="55"/>
        <end position="241"/>
    </location>
</feature>
<keyword evidence="5 9" id="KW-0378">Hydrolase</keyword>
<evidence type="ECO:0000256" key="9">
    <source>
        <dbReference type="PROSITE-ProRule" id="PRU01097"/>
    </source>
</evidence>
<dbReference type="Gene3D" id="2.60.120.180">
    <property type="match status" value="1"/>
</dbReference>
<reference evidence="12 13" key="1">
    <citation type="submission" date="2018-09" db="EMBL/GenBank/DDBJ databases">
        <title>Genome sequencing of strain 6GH32-13.</title>
        <authorList>
            <person name="Weon H.-Y."/>
            <person name="Heo J."/>
            <person name="Kwon S.-W."/>
        </authorList>
    </citation>
    <scope>NUCLEOTIDE SEQUENCE [LARGE SCALE GENOMIC DNA]</scope>
    <source>
        <strain evidence="12 13">5GH32-13</strain>
    </source>
</reference>
<dbReference type="Proteomes" id="UP000263900">
    <property type="component" value="Chromosome"/>
</dbReference>
<organism evidence="12 13">
    <name type="scientific">Paraflavitalea soli</name>
    <dbReference type="NCBI Taxonomy" id="2315862"/>
    <lineage>
        <taxon>Bacteria</taxon>
        <taxon>Pseudomonadati</taxon>
        <taxon>Bacteroidota</taxon>
        <taxon>Chitinophagia</taxon>
        <taxon>Chitinophagales</taxon>
        <taxon>Chitinophagaceae</taxon>
        <taxon>Paraflavitalea</taxon>
    </lineage>
</organism>
<dbReference type="AlphaFoldDB" id="A0A3B7MFI9"/>
<dbReference type="InterPro" id="IPR033123">
    <property type="entry name" value="GH11_dom"/>
</dbReference>
<comment type="similarity">
    <text evidence="9 10">Belongs to the glycosyl hydrolase 11 (cellulase G) family.</text>
</comment>
<evidence type="ECO:0000313" key="12">
    <source>
        <dbReference type="EMBL" id="AXY73094.1"/>
    </source>
</evidence>
<keyword evidence="6 9" id="KW-0119">Carbohydrate metabolism</keyword>
<evidence type="ECO:0000259" key="11">
    <source>
        <dbReference type="PROSITE" id="PS51761"/>
    </source>
</evidence>
<dbReference type="UniPathway" id="UPA00114"/>
<dbReference type="KEGG" id="pseg:D3H65_03510"/>
<comment type="pathway">
    <text evidence="2 9 10">Glycan degradation; xylan degradation.</text>
</comment>
<name>A0A3B7MFI9_9BACT</name>
<dbReference type="RefSeq" id="WP_119048932.1">
    <property type="nucleotide sequence ID" value="NZ_CP032157.1"/>
</dbReference>
<dbReference type="EMBL" id="CP032157">
    <property type="protein sequence ID" value="AXY73094.1"/>
    <property type="molecule type" value="Genomic_DNA"/>
</dbReference>
<dbReference type="PANTHER" id="PTHR46828">
    <property type="entry name" value="ENDO-1,4-BETA-XYLANASE A-RELATED"/>
    <property type="match status" value="1"/>
</dbReference>
<keyword evidence="8 9" id="KW-0624">Polysaccharide degradation</keyword>
<dbReference type="SUPFAM" id="SSF49899">
    <property type="entry name" value="Concanavalin A-like lectins/glucanases"/>
    <property type="match status" value="1"/>
</dbReference>
<dbReference type="GO" id="GO:0045493">
    <property type="term" value="P:xylan catabolic process"/>
    <property type="evidence" value="ECO:0007669"/>
    <property type="project" value="UniProtKB-UniRule"/>
</dbReference>
<dbReference type="PROSITE" id="PS51761">
    <property type="entry name" value="GH11_3"/>
    <property type="match status" value="1"/>
</dbReference>
<dbReference type="GO" id="GO:0031176">
    <property type="term" value="F:endo-1,4-beta-xylanase activity"/>
    <property type="evidence" value="ECO:0007669"/>
    <property type="project" value="UniProtKB-UniRule"/>
</dbReference>
<keyword evidence="13" id="KW-1185">Reference proteome</keyword>